<feature type="transmembrane region" description="Helical" evidence="7">
    <location>
        <begin position="355"/>
        <end position="374"/>
    </location>
</feature>
<gene>
    <name evidence="9" type="ORF">N784_02580</name>
</gene>
<feature type="transmembrane region" description="Helical" evidence="7">
    <location>
        <begin position="69"/>
        <end position="92"/>
    </location>
</feature>
<feature type="transmembrane region" description="Helical" evidence="7">
    <location>
        <begin position="38"/>
        <end position="62"/>
    </location>
</feature>
<dbReference type="Gene3D" id="1.20.1250.20">
    <property type="entry name" value="MFS general substrate transporter like domains"/>
    <property type="match status" value="2"/>
</dbReference>
<evidence type="ECO:0000256" key="1">
    <source>
        <dbReference type="ARBA" id="ARBA00004651"/>
    </source>
</evidence>
<evidence type="ECO:0000256" key="2">
    <source>
        <dbReference type="ARBA" id="ARBA00022448"/>
    </source>
</evidence>
<dbReference type="PANTHER" id="PTHR43124">
    <property type="entry name" value="PURINE EFFLUX PUMP PBUE"/>
    <property type="match status" value="1"/>
</dbReference>
<comment type="caution">
    <text evidence="9">The sequence shown here is derived from an EMBL/GenBank/DDBJ whole genome shotgun (WGS) entry which is preliminary data.</text>
</comment>
<dbReference type="InterPro" id="IPR050189">
    <property type="entry name" value="MFS_Efflux_Transporters"/>
</dbReference>
<dbReference type="InterPro" id="IPR036259">
    <property type="entry name" value="MFS_trans_sf"/>
</dbReference>
<keyword evidence="5 7" id="KW-1133">Transmembrane helix</keyword>
<sequence length="386" mass="41274">MKKVIILAIGMFALGFDAYVIAGLIPDISHTFQRGPAQVGQGVSVFTLFYALSAPFFASLLAGKPIKKVLLISIIIFGVANGLTALAPNFTIFILSRAIAGVGAGLFSPLAVAGSTLFVLPEQKGRALSLTIGGMSMGTVLGVPIGLYIANVLNWQAAMWVVVGISIIAACCIWILLPQVPISPPPAWKERLAMFIDKRVTITVSITLFASMASLGLYTYLAPLLGEIADVQDITLYLWAWGLGGLVGSLSIGYFIDYYKKSKPLMLLILFTLTLAIISIPIVINLPFITYVPFFIWGVMGWASQAPQQHILIGYQPKQSSAAVALNSSINYLGSAIGATLGGVIIATGAKTITLIYFAFAMMLISIMLQLLSMKKDFIGLKKKNT</sequence>
<keyword evidence="6 7" id="KW-0472">Membrane</keyword>
<dbReference type="eggNOG" id="COG2814">
    <property type="taxonomic scope" value="Bacteria"/>
</dbReference>
<feature type="transmembrane region" description="Helical" evidence="7">
    <location>
        <begin position="157"/>
        <end position="180"/>
    </location>
</feature>
<keyword evidence="10" id="KW-1185">Reference proteome</keyword>
<dbReference type="RefSeq" id="WP_036833822.1">
    <property type="nucleotide sequence ID" value="NZ_AVPG01000009.1"/>
</dbReference>
<keyword evidence="4 7" id="KW-0812">Transmembrane</keyword>
<dbReference type="Proteomes" id="UP000030401">
    <property type="component" value="Unassembled WGS sequence"/>
</dbReference>
<evidence type="ECO:0000313" key="9">
    <source>
        <dbReference type="EMBL" id="KGX87024.1"/>
    </source>
</evidence>
<evidence type="ECO:0000256" key="3">
    <source>
        <dbReference type="ARBA" id="ARBA00022475"/>
    </source>
</evidence>
<dbReference type="STRING" id="1385512.N784_02580"/>
<dbReference type="InterPro" id="IPR020846">
    <property type="entry name" value="MFS_dom"/>
</dbReference>
<evidence type="ECO:0000256" key="6">
    <source>
        <dbReference type="ARBA" id="ARBA00023136"/>
    </source>
</evidence>
<proteinExistence type="predicted"/>
<keyword evidence="3" id="KW-1003">Cell membrane</keyword>
<dbReference type="OrthoDB" id="2727100at2"/>
<dbReference type="InterPro" id="IPR011701">
    <property type="entry name" value="MFS"/>
</dbReference>
<feature type="transmembrane region" description="Helical" evidence="7">
    <location>
        <begin position="265"/>
        <end position="284"/>
    </location>
</feature>
<dbReference type="PANTHER" id="PTHR43124:SF3">
    <property type="entry name" value="CHLORAMPHENICOL EFFLUX PUMP RV0191"/>
    <property type="match status" value="1"/>
</dbReference>
<dbReference type="GO" id="GO:0005886">
    <property type="term" value="C:plasma membrane"/>
    <property type="evidence" value="ECO:0007669"/>
    <property type="project" value="UniProtKB-SubCell"/>
</dbReference>
<dbReference type="CDD" id="cd17324">
    <property type="entry name" value="MFS_NepI_like"/>
    <property type="match status" value="1"/>
</dbReference>
<feature type="domain" description="Major facilitator superfamily (MFS) profile" evidence="8">
    <location>
        <begin position="3"/>
        <end position="377"/>
    </location>
</feature>
<name>A0A0A5G4S0_9BACI</name>
<feature type="transmembrane region" description="Helical" evidence="7">
    <location>
        <begin position="234"/>
        <end position="256"/>
    </location>
</feature>
<evidence type="ECO:0000256" key="5">
    <source>
        <dbReference type="ARBA" id="ARBA00022989"/>
    </source>
</evidence>
<dbReference type="EMBL" id="AVPG01000009">
    <property type="protein sequence ID" value="KGX87024.1"/>
    <property type="molecule type" value="Genomic_DNA"/>
</dbReference>
<accession>A0A0A5G4S0</accession>
<dbReference type="AlphaFoldDB" id="A0A0A5G4S0"/>
<protein>
    <submittedName>
        <fullName evidence="9">MFS transporter</fullName>
    </submittedName>
</protein>
<evidence type="ECO:0000256" key="4">
    <source>
        <dbReference type="ARBA" id="ARBA00022692"/>
    </source>
</evidence>
<comment type="subcellular location">
    <subcellularLocation>
        <location evidence="1">Cell membrane</location>
        <topology evidence="1">Multi-pass membrane protein</topology>
    </subcellularLocation>
</comment>
<keyword evidence="2" id="KW-0813">Transport</keyword>
<feature type="transmembrane region" description="Helical" evidence="7">
    <location>
        <begin position="127"/>
        <end position="151"/>
    </location>
</feature>
<dbReference type="PROSITE" id="PS50850">
    <property type="entry name" value="MFS"/>
    <property type="match status" value="1"/>
</dbReference>
<organism evidence="9 10">
    <name type="scientific">Pontibacillus litoralis JSM 072002</name>
    <dbReference type="NCBI Taxonomy" id="1385512"/>
    <lineage>
        <taxon>Bacteria</taxon>
        <taxon>Bacillati</taxon>
        <taxon>Bacillota</taxon>
        <taxon>Bacilli</taxon>
        <taxon>Bacillales</taxon>
        <taxon>Bacillaceae</taxon>
        <taxon>Pontibacillus</taxon>
    </lineage>
</organism>
<feature type="transmembrane region" description="Helical" evidence="7">
    <location>
        <begin position="200"/>
        <end position="222"/>
    </location>
</feature>
<dbReference type="SUPFAM" id="SSF103473">
    <property type="entry name" value="MFS general substrate transporter"/>
    <property type="match status" value="1"/>
</dbReference>
<feature type="transmembrane region" description="Helical" evidence="7">
    <location>
        <begin position="98"/>
        <end position="120"/>
    </location>
</feature>
<feature type="transmembrane region" description="Helical" evidence="7">
    <location>
        <begin position="329"/>
        <end position="349"/>
    </location>
</feature>
<dbReference type="GO" id="GO:0022857">
    <property type="term" value="F:transmembrane transporter activity"/>
    <property type="evidence" value="ECO:0007669"/>
    <property type="project" value="InterPro"/>
</dbReference>
<evidence type="ECO:0000259" key="8">
    <source>
        <dbReference type="PROSITE" id="PS50850"/>
    </source>
</evidence>
<dbReference type="Pfam" id="PF07690">
    <property type="entry name" value="MFS_1"/>
    <property type="match status" value="1"/>
</dbReference>
<evidence type="ECO:0000313" key="10">
    <source>
        <dbReference type="Proteomes" id="UP000030401"/>
    </source>
</evidence>
<reference evidence="9 10" key="1">
    <citation type="submission" date="2013-08" db="EMBL/GenBank/DDBJ databases">
        <authorList>
            <person name="Huang J."/>
            <person name="Wang G."/>
        </authorList>
    </citation>
    <scope>NUCLEOTIDE SEQUENCE [LARGE SCALE GENOMIC DNA]</scope>
    <source>
        <strain evidence="9 10">JSM 072002</strain>
    </source>
</reference>
<evidence type="ECO:0000256" key="7">
    <source>
        <dbReference type="SAM" id="Phobius"/>
    </source>
</evidence>